<evidence type="ECO:0000313" key="2">
    <source>
        <dbReference type="EMBL" id="AUZ95156.1"/>
    </source>
</evidence>
<dbReference type="InterPro" id="IPR000086">
    <property type="entry name" value="NUDIX_hydrolase_dom"/>
</dbReference>
<name>A0A2L0V059_9CAUD</name>
<evidence type="ECO:0000313" key="3">
    <source>
        <dbReference type="Proteomes" id="UP000223025"/>
    </source>
</evidence>
<dbReference type="Proteomes" id="UP000223025">
    <property type="component" value="Segment"/>
</dbReference>
<feature type="domain" description="Nudix hydrolase" evidence="1">
    <location>
        <begin position="39"/>
        <end position="176"/>
    </location>
</feature>
<organism evidence="2 3">
    <name type="scientific">Agrobacterium phage Atu_ph07</name>
    <dbReference type="NCBI Taxonomy" id="2024264"/>
    <lineage>
        <taxon>Viruses</taxon>
        <taxon>Duplodnaviria</taxon>
        <taxon>Heunggongvirae</taxon>
        <taxon>Uroviricota</taxon>
        <taxon>Caudoviricetes</taxon>
        <taxon>Polybotosvirus</taxon>
        <taxon>Polybotosvirus Atuph07</taxon>
    </lineage>
</organism>
<dbReference type="Pfam" id="PF00293">
    <property type="entry name" value="NUDIX"/>
    <property type="match status" value="1"/>
</dbReference>
<sequence>MNITEFLEYPGVGLQENISYLSKPNKVDVVFSRQLAPDEIIPTAFCFPFIDANRIVLTNNRRRGAEVPGGHRDFVNGVLETPRVAAIRETLEETGVVVKDLVAVGFMRSIIEGPEPEGNKYPFPNSAQQFFTAICDEPTNYIENDECLMPLIIDHTDIEKHLHGRGLMLYYEAHRLIFGDI</sequence>
<dbReference type="InterPro" id="IPR015797">
    <property type="entry name" value="NUDIX_hydrolase-like_dom_sf"/>
</dbReference>
<dbReference type="EMBL" id="MF403008">
    <property type="protein sequence ID" value="AUZ95156.1"/>
    <property type="molecule type" value="Genomic_DNA"/>
</dbReference>
<dbReference type="KEGG" id="vg:40088400"/>
<proteinExistence type="predicted"/>
<evidence type="ECO:0000259" key="1">
    <source>
        <dbReference type="PROSITE" id="PS51462"/>
    </source>
</evidence>
<accession>A0A2L0V059</accession>
<dbReference type="Gene3D" id="3.90.79.10">
    <property type="entry name" value="Nucleoside Triphosphate Pyrophosphohydrolase"/>
    <property type="match status" value="1"/>
</dbReference>
<dbReference type="PROSITE" id="PS51462">
    <property type="entry name" value="NUDIX"/>
    <property type="match status" value="1"/>
</dbReference>
<dbReference type="SUPFAM" id="SSF55811">
    <property type="entry name" value="Nudix"/>
    <property type="match status" value="1"/>
</dbReference>
<protein>
    <recommendedName>
        <fullName evidence="1">Nudix hydrolase domain-containing protein</fullName>
    </recommendedName>
</protein>
<dbReference type="RefSeq" id="YP_009612062.1">
    <property type="nucleotide sequence ID" value="NC_042013.1"/>
</dbReference>
<dbReference type="GeneID" id="40088400"/>
<keyword evidence="3" id="KW-1185">Reference proteome</keyword>
<reference evidence="2 3" key="1">
    <citation type="submission" date="2017-06" db="EMBL/GenBank/DDBJ databases">
        <authorList>
            <person name="Kim H.J."/>
            <person name="Triplett B.A."/>
        </authorList>
    </citation>
    <scope>NUCLEOTIDE SEQUENCE [LARGE SCALE GENOMIC DNA]</scope>
</reference>